<dbReference type="PROSITE" id="PS00194">
    <property type="entry name" value="THIOREDOXIN_1"/>
    <property type="match status" value="1"/>
</dbReference>
<keyword evidence="4" id="KW-1185">Reference proteome</keyword>
<reference evidence="3" key="2">
    <citation type="submission" date="2023-04" db="EMBL/GenBank/DDBJ databases">
        <title>Paracnuella aquatica gen. nov., sp. nov., a member of the family Chitinophagaceae isolated from a hot spring.</title>
        <authorList>
            <person name="Wang C."/>
        </authorList>
    </citation>
    <scope>NUCLEOTIDE SEQUENCE</scope>
    <source>
        <strain evidence="3">LB-8</strain>
    </source>
</reference>
<feature type="signal peptide" evidence="2">
    <location>
        <begin position="1"/>
        <end position="21"/>
    </location>
</feature>
<gene>
    <name evidence="3" type="ORF">OCK74_05710</name>
</gene>
<evidence type="ECO:0000313" key="4">
    <source>
        <dbReference type="Proteomes" id="UP001155483"/>
    </source>
</evidence>
<dbReference type="EMBL" id="JAOTIF010000002">
    <property type="protein sequence ID" value="MCU7548602.1"/>
    <property type="molecule type" value="Genomic_DNA"/>
</dbReference>
<feature type="chain" id="PRO_5040805588" evidence="2">
    <location>
        <begin position="22"/>
        <end position="177"/>
    </location>
</feature>
<dbReference type="SUPFAM" id="SSF52833">
    <property type="entry name" value="Thioredoxin-like"/>
    <property type="match status" value="1"/>
</dbReference>
<evidence type="ECO:0000313" key="3">
    <source>
        <dbReference type="EMBL" id="MCU7548602.1"/>
    </source>
</evidence>
<dbReference type="InterPro" id="IPR036249">
    <property type="entry name" value="Thioredoxin-like_sf"/>
</dbReference>
<sequence>MKQLFLTTLAFLVFASGFAQTTPEPASIVLASAKEQAGREKKNIILIFHASWCGWCHKMDSSLNDPKVKKYFQDNYVFRHLVVNEFKDKKKLENPGAQEMMEQFGGTSTEGIPYWAVLDAKGNLLADSRIDSQPGKNSGCPAKKEEVDYFIKVLQKTSKLDANALDVIGKRFRENEL</sequence>
<keyword evidence="2" id="KW-0732">Signal</keyword>
<name>A0A9X3BGY2_9BACT</name>
<proteinExistence type="predicted"/>
<keyword evidence="1" id="KW-0676">Redox-active center</keyword>
<dbReference type="Pfam" id="PF13899">
    <property type="entry name" value="Thioredoxin_7"/>
    <property type="match status" value="1"/>
</dbReference>
<dbReference type="InterPro" id="IPR017937">
    <property type="entry name" value="Thioredoxin_CS"/>
</dbReference>
<accession>A0A9X3BGY2</accession>
<dbReference type="RefSeq" id="WP_279296048.1">
    <property type="nucleotide sequence ID" value="NZ_JAOTIF010000002.1"/>
</dbReference>
<dbReference type="AlphaFoldDB" id="A0A9X3BGY2"/>
<organism evidence="3 4">
    <name type="scientific">Paraflavisolibacter caeni</name>
    <dbReference type="NCBI Taxonomy" id="2982496"/>
    <lineage>
        <taxon>Bacteria</taxon>
        <taxon>Pseudomonadati</taxon>
        <taxon>Bacteroidota</taxon>
        <taxon>Chitinophagia</taxon>
        <taxon>Chitinophagales</taxon>
        <taxon>Chitinophagaceae</taxon>
        <taxon>Paraflavisolibacter</taxon>
    </lineage>
</organism>
<dbReference type="Proteomes" id="UP001155483">
    <property type="component" value="Unassembled WGS sequence"/>
</dbReference>
<protein>
    <submittedName>
        <fullName evidence="3">Thioredoxin family protein</fullName>
    </submittedName>
</protein>
<evidence type="ECO:0000256" key="1">
    <source>
        <dbReference type="ARBA" id="ARBA00023284"/>
    </source>
</evidence>
<dbReference type="Gene3D" id="3.40.30.10">
    <property type="entry name" value="Glutaredoxin"/>
    <property type="match status" value="1"/>
</dbReference>
<reference evidence="3" key="1">
    <citation type="submission" date="2022-09" db="EMBL/GenBank/DDBJ databases">
        <authorList>
            <person name="Yuan C."/>
            <person name="Ke Z."/>
        </authorList>
    </citation>
    <scope>NUCLEOTIDE SEQUENCE</scope>
    <source>
        <strain evidence="3">LB-8</strain>
    </source>
</reference>
<evidence type="ECO:0000256" key="2">
    <source>
        <dbReference type="SAM" id="SignalP"/>
    </source>
</evidence>
<comment type="caution">
    <text evidence="3">The sequence shown here is derived from an EMBL/GenBank/DDBJ whole genome shotgun (WGS) entry which is preliminary data.</text>
</comment>